<proteinExistence type="predicted"/>
<dbReference type="Pfam" id="PF08905">
    <property type="entry name" value="DUF1850"/>
    <property type="match status" value="1"/>
</dbReference>
<gene>
    <name evidence="2" type="ORF">D1B32_01760</name>
</gene>
<dbReference type="RefSeq" id="WP_095307707.1">
    <property type="nucleotide sequence ID" value="NZ_JAMAWL010000007.1"/>
</dbReference>
<keyword evidence="1" id="KW-0472">Membrane</keyword>
<evidence type="ECO:0000313" key="2">
    <source>
        <dbReference type="EMBL" id="RHW35371.1"/>
    </source>
</evidence>
<feature type="transmembrane region" description="Helical" evidence="1">
    <location>
        <begin position="7"/>
        <end position="33"/>
    </location>
</feature>
<dbReference type="AlphaFoldDB" id="A0A417YNH0"/>
<keyword evidence="3" id="KW-1185">Reference proteome</keyword>
<dbReference type="Proteomes" id="UP000285456">
    <property type="component" value="Unassembled WGS sequence"/>
</dbReference>
<evidence type="ECO:0000256" key="1">
    <source>
        <dbReference type="SAM" id="Phobius"/>
    </source>
</evidence>
<dbReference type="OrthoDB" id="4304at2"/>
<dbReference type="EMBL" id="QWEH01000001">
    <property type="protein sequence ID" value="RHW35371.1"/>
    <property type="molecule type" value="Genomic_DNA"/>
</dbReference>
<protein>
    <submittedName>
        <fullName evidence="2">DUF1850 domain-containing protein</fullName>
    </submittedName>
</protein>
<reference evidence="2 3" key="1">
    <citation type="journal article" date="2007" name="Int. J. Syst. Evol. Microbiol.">
        <title>Oceanobacillus profundus sp. nov., isolated from a deep-sea sediment core.</title>
        <authorList>
            <person name="Kim Y.G."/>
            <person name="Choi D.H."/>
            <person name="Hyun S."/>
            <person name="Cho B.C."/>
        </authorList>
    </citation>
    <scope>NUCLEOTIDE SEQUENCE [LARGE SCALE GENOMIC DNA]</scope>
    <source>
        <strain evidence="2 3">DSM 18246</strain>
    </source>
</reference>
<organism evidence="2 3">
    <name type="scientific">Oceanobacillus profundus</name>
    <dbReference type="NCBI Taxonomy" id="372463"/>
    <lineage>
        <taxon>Bacteria</taxon>
        <taxon>Bacillati</taxon>
        <taxon>Bacillota</taxon>
        <taxon>Bacilli</taxon>
        <taxon>Bacillales</taxon>
        <taxon>Bacillaceae</taxon>
        <taxon>Oceanobacillus</taxon>
    </lineage>
</organism>
<evidence type="ECO:0000313" key="3">
    <source>
        <dbReference type="Proteomes" id="UP000285456"/>
    </source>
</evidence>
<comment type="caution">
    <text evidence="2">The sequence shown here is derived from an EMBL/GenBank/DDBJ whole genome shotgun (WGS) entry which is preliminary data.</text>
</comment>
<keyword evidence="1" id="KW-0812">Transmembrane</keyword>
<keyword evidence="1" id="KW-1133">Transmembrane helix</keyword>
<sequence>MLHKKKIIIIIFIIASLLGIFLFAPVGTALVFYEKNTNELAAFKPIEIGDKFQIIFTHSIHLTDVAEKYIVTENLDIQQYEIVYEEFGIGMPANAGEGETFVYEDGKYHVRDLENYFASMKIRNGKTVSENRFLWESNSGQEHMVWFNDYFDPGDWFTVKVEKITLWKYVRGVEIHE</sequence>
<accession>A0A417YNH0</accession>
<dbReference type="InterPro" id="IPR015001">
    <property type="entry name" value="DUF1850"/>
</dbReference>
<name>A0A417YNH0_9BACI</name>